<sequence>MTQNASTIRTLLRAVRAEAATMAAARHRFLRPGTRP</sequence>
<name>A4FFP9_SACEN</name>
<dbReference type="AlphaFoldDB" id="A4FFP9"/>
<protein>
    <submittedName>
        <fullName evidence="1">Uncharacterized protein</fullName>
    </submittedName>
</protein>
<reference evidence="1 2" key="1">
    <citation type="journal article" date="2007" name="Nat. Biotechnol.">
        <title>Complete genome sequence of the erythromycin-producing bacterium Saccharopolyspora erythraea NRRL23338.</title>
        <authorList>
            <person name="Oliynyk M."/>
            <person name="Samborskyy M."/>
            <person name="Lester J.B."/>
            <person name="Mironenko T."/>
            <person name="Scott N."/>
            <person name="Dickens S."/>
            <person name="Haydock S.F."/>
            <person name="Leadlay P.F."/>
        </authorList>
    </citation>
    <scope>NUCLEOTIDE SEQUENCE [LARGE SCALE GENOMIC DNA]</scope>
    <source>
        <strain evidence="2">ATCC 11635 / DSM 40517 / JCM 4748 / NBRC 13426 / NCIMB 8594 / NRRL 2338</strain>
    </source>
</reference>
<gene>
    <name evidence="1" type="ordered locus">SACE_3600</name>
</gene>
<dbReference type="HOGENOM" id="CLU_3358287_0_0_11"/>
<proteinExistence type="predicted"/>
<dbReference type="Proteomes" id="UP000006728">
    <property type="component" value="Chromosome"/>
</dbReference>
<evidence type="ECO:0000313" key="2">
    <source>
        <dbReference type="Proteomes" id="UP000006728"/>
    </source>
</evidence>
<evidence type="ECO:0000313" key="1">
    <source>
        <dbReference type="EMBL" id="CAM02874.1"/>
    </source>
</evidence>
<accession>A4FFP9</accession>
<keyword evidence="2" id="KW-1185">Reference proteome</keyword>
<dbReference type="KEGG" id="sen:SACE_3600"/>
<dbReference type="EMBL" id="AM420293">
    <property type="protein sequence ID" value="CAM02874.1"/>
    <property type="molecule type" value="Genomic_DNA"/>
</dbReference>
<organism evidence="1 2">
    <name type="scientific">Saccharopolyspora erythraea (strain ATCC 11635 / DSM 40517 / JCM 4748 / NBRC 13426 / NCIMB 8594 / NRRL 2338)</name>
    <dbReference type="NCBI Taxonomy" id="405948"/>
    <lineage>
        <taxon>Bacteria</taxon>
        <taxon>Bacillati</taxon>
        <taxon>Actinomycetota</taxon>
        <taxon>Actinomycetes</taxon>
        <taxon>Pseudonocardiales</taxon>
        <taxon>Pseudonocardiaceae</taxon>
        <taxon>Saccharopolyspora</taxon>
    </lineage>
</organism>